<dbReference type="Proteomes" id="UP000289859">
    <property type="component" value="Unassembled WGS sequence"/>
</dbReference>
<comment type="caution">
    <text evidence="1">The sequence shown here is derived from an EMBL/GenBank/DDBJ whole genome shotgun (WGS) entry which is preliminary data.</text>
</comment>
<organism evidence="1 2">
    <name type="scientific">Leeuwenhoekiella polynyae</name>
    <dbReference type="NCBI Taxonomy" id="1550906"/>
    <lineage>
        <taxon>Bacteria</taxon>
        <taxon>Pseudomonadati</taxon>
        <taxon>Bacteroidota</taxon>
        <taxon>Flavobacteriia</taxon>
        <taxon>Flavobacteriales</taxon>
        <taxon>Flavobacteriaceae</taxon>
        <taxon>Leeuwenhoekiella</taxon>
    </lineage>
</organism>
<reference evidence="1 2" key="1">
    <citation type="submission" date="2018-07" db="EMBL/GenBank/DDBJ databases">
        <title>Leeuwenhoekiella genomics.</title>
        <authorList>
            <person name="Tahon G."/>
            <person name="Willems A."/>
        </authorList>
    </citation>
    <scope>NUCLEOTIDE SEQUENCE [LARGE SCALE GENOMIC DNA]</scope>
    <source>
        <strain evidence="1 2">LMG 29608</strain>
    </source>
</reference>
<dbReference type="AlphaFoldDB" id="A0A4Q0NQR8"/>
<evidence type="ECO:0000313" key="2">
    <source>
        <dbReference type="Proteomes" id="UP000289859"/>
    </source>
</evidence>
<proteinExistence type="predicted"/>
<protein>
    <submittedName>
        <fullName evidence="1">Uncharacterized protein</fullName>
    </submittedName>
</protein>
<dbReference type="OrthoDB" id="862563at2"/>
<sequence length="196" mass="21293">MTDQNVANGNSLFTETNAKFGLQGDFNNFSLDGSSNESVVFSGDLSISSFSPSIHKVNQIGELKYLIGSDLSSDQFVVYPKPFTNTYQEILDAIKEGKSITDLLTKSVKDNLDIAYAAYLNGDTAKVSDYVELLEAIYFPLKLAYFATKDTMVVSQDITVSGEDPVVLNCNGIKFSGTSGISSETQLTVISETMIK</sequence>
<keyword evidence="2" id="KW-1185">Reference proteome</keyword>
<dbReference type="EMBL" id="QOVK01000028">
    <property type="protein sequence ID" value="RXG13003.1"/>
    <property type="molecule type" value="Genomic_DNA"/>
</dbReference>
<dbReference type="RefSeq" id="WP_128766998.1">
    <property type="nucleotide sequence ID" value="NZ_JBHUOO010000024.1"/>
</dbReference>
<evidence type="ECO:0000313" key="1">
    <source>
        <dbReference type="EMBL" id="RXG13003.1"/>
    </source>
</evidence>
<accession>A0A4Q0NQR8</accession>
<gene>
    <name evidence="1" type="ORF">DSM02_3797</name>
</gene>
<name>A0A4Q0NQR8_9FLAO</name>